<protein>
    <submittedName>
        <fullName evidence="2">Uncharacterized protein</fullName>
    </submittedName>
</protein>
<dbReference type="Proteomes" id="UP000784294">
    <property type="component" value="Unassembled WGS sequence"/>
</dbReference>
<keyword evidence="3" id="KW-1185">Reference proteome</keyword>
<evidence type="ECO:0000313" key="2">
    <source>
        <dbReference type="EMBL" id="VEL27285.1"/>
    </source>
</evidence>
<name>A0A448X3Y8_9PLAT</name>
<evidence type="ECO:0000313" key="3">
    <source>
        <dbReference type="Proteomes" id="UP000784294"/>
    </source>
</evidence>
<dbReference type="AlphaFoldDB" id="A0A448X3Y8"/>
<sequence length="187" mass="20357">MDDDARLTLWGNSRDSLESTGSRPEEGEGRSGIRICSVGKNGCLLRQRKPTTSLASRVNPINSLTVSLNRQEAGDSPTGATKDAAFSKTPPSTPSMKLGLGGVSKARPRWSLDTSDTGTSFAKHLALNPTVHGEDSCDEDDSLKLFHLHLPAFNVCLSRMCRKEGLRLRESAYEPLETGDLKIFRLI</sequence>
<feature type="region of interest" description="Disordered" evidence="1">
    <location>
        <begin position="69"/>
        <end position="103"/>
    </location>
</feature>
<evidence type="ECO:0000256" key="1">
    <source>
        <dbReference type="SAM" id="MobiDB-lite"/>
    </source>
</evidence>
<dbReference type="EMBL" id="CAAALY010086140">
    <property type="protein sequence ID" value="VEL27285.1"/>
    <property type="molecule type" value="Genomic_DNA"/>
</dbReference>
<gene>
    <name evidence="2" type="ORF">PXEA_LOCUS20725</name>
</gene>
<reference evidence="2" key="1">
    <citation type="submission" date="2018-11" db="EMBL/GenBank/DDBJ databases">
        <authorList>
            <consortium name="Pathogen Informatics"/>
        </authorList>
    </citation>
    <scope>NUCLEOTIDE SEQUENCE</scope>
</reference>
<organism evidence="2 3">
    <name type="scientific">Protopolystoma xenopodis</name>
    <dbReference type="NCBI Taxonomy" id="117903"/>
    <lineage>
        <taxon>Eukaryota</taxon>
        <taxon>Metazoa</taxon>
        <taxon>Spiralia</taxon>
        <taxon>Lophotrochozoa</taxon>
        <taxon>Platyhelminthes</taxon>
        <taxon>Monogenea</taxon>
        <taxon>Polyopisthocotylea</taxon>
        <taxon>Polystomatidea</taxon>
        <taxon>Polystomatidae</taxon>
        <taxon>Protopolystoma</taxon>
    </lineage>
</organism>
<feature type="region of interest" description="Disordered" evidence="1">
    <location>
        <begin position="1"/>
        <end position="33"/>
    </location>
</feature>
<proteinExistence type="predicted"/>
<comment type="caution">
    <text evidence="2">The sequence shown here is derived from an EMBL/GenBank/DDBJ whole genome shotgun (WGS) entry which is preliminary data.</text>
</comment>
<accession>A0A448X3Y8</accession>